<keyword evidence="3" id="KW-1185">Reference proteome</keyword>
<organism evidence="2 3">
    <name type="scientific">Actinokineospora soli</name>
    <dbReference type="NCBI Taxonomy" id="1048753"/>
    <lineage>
        <taxon>Bacteria</taxon>
        <taxon>Bacillati</taxon>
        <taxon>Actinomycetota</taxon>
        <taxon>Actinomycetes</taxon>
        <taxon>Pseudonocardiales</taxon>
        <taxon>Pseudonocardiaceae</taxon>
        <taxon>Actinokineospora</taxon>
    </lineage>
</organism>
<keyword evidence="2" id="KW-0808">Transferase</keyword>
<evidence type="ECO:0000313" key="2">
    <source>
        <dbReference type="EMBL" id="MFC7613717.1"/>
    </source>
</evidence>
<dbReference type="InterPro" id="IPR053144">
    <property type="entry name" value="Acetyltransferase_Butenolide"/>
</dbReference>
<dbReference type="PROSITE" id="PS51186">
    <property type="entry name" value="GNAT"/>
    <property type="match status" value="1"/>
</dbReference>
<feature type="domain" description="N-acetyltransferase" evidence="1">
    <location>
        <begin position="1"/>
        <end position="138"/>
    </location>
</feature>
<dbReference type="PANTHER" id="PTHR43233">
    <property type="entry name" value="FAMILY N-ACETYLTRANSFERASE, PUTATIVE (AFU_ORTHOLOGUE AFUA_6G03350)-RELATED"/>
    <property type="match status" value="1"/>
</dbReference>
<dbReference type="Proteomes" id="UP001596512">
    <property type="component" value="Unassembled WGS sequence"/>
</dbReference>
<dbReference type="CDD" id="cd04301">
    <property type="entry name" value="NAT_SF"/>
    <property type="match status" value="1"/>
</dbReference>
<name>A0ABW2TIX4_9PSEU</name>
<proteinExistence type="predicted"/>
<dbReference type="SUPFAM" id="SSF55729">
    <property type="entry name" value="Acyl-CoA N-acyltransferases (Nat)"/>
    <property type="match status" value="1"/>
</dbReference>
<evidence type="ECO:0000313" key="3">
    <source>
        <dbReference type="Proteomes" id="UP001596512"/>
    </source>
</evidence>
<dbReference type="GO" id="GO:0016746">
    <property type="term" value="F:acyltransferase activity"/>
    <property type="evidence" value="ECO:0007669"/>
    <property type="project" value="UniProtKB-KW"/>
</dbReference>
<reference evidence="3" key="1">
    <citation type="journal article" date="2019" name="Int. J. Syst. Evol. Microbiol.">
        <title>The Global Catalogue of Microorganisms (GCM) 10K type strain sequencing project: providing services to taxonomists for standard genome sequencing and annotation.</title>
        <authorList>
            <consortium name="The Broad Institute Genomics Platform"/>
            <consortium name="The Broad Institute Genome Sequencing Center for Infectious Disease"/>
            <person name="Wu L."/>
            <person name="Ma J."/>
        </authorList>
    </citation>
    <scope>NUCLEOTIDE SEQUENCE [LARGE SCALE GENOMIC DNA]</scope>
    <source>
        <strain evidence="3">JCM 17695</strain>
    </source>
</reference>
<protein>
    <submittedName>
        <fullName evidence="2">GNAT family N-acetyltransferase</fullName>
        <ecNumber evidence="2">2.3.-.-</ecNumber>
    </submittedName>
</protein>
<dbReference type="Gene3D" id="3.40.630.30">
    <property type="match status" value="1"/>
</dbReference>
<dbReference type="Pfam" id="PF00583">
    <property type="entry name" value="Acetyltransf_1"/>
    <property type="match status" value="1"/>
</dbReference>
<accession>A0ABW2TIX4</accession>
<evidence type="ECO:0000259" key="1">
    <source>
        <dbReference type="PROSITE" id="PS51186"/>
    </source>
</evidence>
<dbReference type="InterPro" id="IPR000182">
    <property type="entry name" value="GNAT_dom"/>
</dbReference>
<dbReference type="EMBL" id="JBHTEY010000004">
    <property type="protein sequence ID" value="MFC7613717.1"/>
    <property type="molecule type" value="Genomic_DNA"/>
</dbReference>
<gene>
    <name evidence="2" type="ORF">ACFQV2_09120</name>
</gene>
<sequence length="138" mass="15548">MYEVDDNPDRIDVDAVWAFLSTEPYWGRWRTREQFETQLRGAWRVVGAYDAETGAQVGFARAVSDGVGLAYLADVFVLSSARGQGLGKALVHRMIDEGPGAGFRWMLHTLDAHGLYESFGFKRPDDTYLERPGMQPPY</sequence>
<keyword evidence="2" id="KW-0012">Acyltransferase</keyword>
<dbReference type="InterPro" id="IPR016181">
    <property type="entry name" value="Acyl_CoA_acyltransferase"/>
</dbReference>
<dbReference type="PANTHER" id="PTHR43233:SF1">
    <property type="entry name" value="FAMILY N-ACETYLTRANSFERASE, PUTATIVE (AFU_ORTHOLOGUE AFUA_6G03350)-RELATED"/>
    <property type="match status" value="1"/>
</dbReference>
<dbReference type="EC" id="2.3.-.-" evidence="2"/>
<comment type="caution">
    <text evidence="2">The sequence shown here is derived from an EMBL/GenBank/DDBJ whole genome shotgun (WGS) entry which is preliminary data.</text>
</comment>